<dbReference type="InterPro" id="IPR000160">
    <property type="entry name" value="GGDEF_dom"/>
</dbReference>
<evidence type="ECO:0000313" key="5">
    <source>
        <dbReference type="Proteomes" id="UP000250462"/>
    </source>
</evidence>
<feature type="domain" description="GGDEF" evidence="3">
    <location>
        <begin position="248"/>
        <end position="388"/>
    </location>
</feature>
<dbReference type="GO" id="GO:0005886">
    <property type="term" value="C:plasma membrane"/>
    <property type="evidence" value="ECO:0007669"/>
    <property type="project" value="TreeGrafter"/>
</dbReference>
<dbReference type="GO" id="GO:0043709">
    <property type="term" value="P:cell adhesion involved in single-species biofilm formation"/>
    <property type="evidence" value="ECO:0007669"/>
    <property type="project" value="TreeGrafter"/>
</dbReference>
<feature type="transmembrane region" description="Helical" evidence="2">
    <location>
        <begin position="90"/>
        <end position="110"/>
    </location>
</feature>
<keyword evidence="2" id="KW-0472">Membrane</keyword>
<feature type="region of interest" description="Disordered" evidence="1">
    <location>
        <begin position="386"/>
        <end position="410"/>
    </location>
</feature>
<dbReference type="CDD" id="cd01949">
    <property type="entry name" value="GGDEF"/>
    <property type="match status" value="1"/>
</dbReference>
<dbReference type="PANTHER" id="PTHR45138">
    <property type="entry name" value="REGULATORY COMPONENTS OF SENSORY TRANSDUCTION SYSTEM"/>
    <property type="match status" value="1"/>
</dbReference>
<dbReference type="GO" id="GO:0052621">
    <property type="term" value="F:diguanylate cyclase activity"/>
    <property type="evidence" value="ECO:0007669"/>
    <property type="project" value="TreeGrafter"/>
</dbReference>
<accession>A0A329R515</accession>
<dbReference type="InterPro" id="IPR050469">
    <property type="entry name" value="Diguanylate_Cyclase"/>
</dbReference>
<evidence type="ECO:0000256" key="2">
    <source>
        <dbReference type="SAM" id="Phobius"/>
    </source>
</evidence>
<keyword evidence="2" id="KW-1133">Transmembrane helix</keyword>
<keyword evidence="5" id="KW-1185">Reference proteome</keyword>
<dbReference type="InterPro" id="IPR043128">
    <property type="entry name" value="Rev_trsase/Diguanyl_cyclase"/>
</dbReference>
<dbReference type="Gene3D" id="3.30.70.270">
    <property type="match status" value="1"/>
</dbReference>
<dbReference type="AlphaFoldDB" id="A0A329R515"/>
<dbReference type="Proteomes" id="UP000250462">
    <property type="component" value="Unassembled WGS sequence"/>
</dbReference>
<dbReference type="EMBL" id="QMIG01000002">
    <property type="protein sequence ID" value="RAW18158.1"/>
    <property type="molecule type" value="Genomic_DNA"/>
</dbReference>
<dbReference type="SUPFAM" id="SSF55073">
    <property type="entry name" value="Nucleotide cyclase"/>
    <property type="match status" value="1"/>
</dbReference>
<name>A0A329R515_9ACTN</name>
<dbReference type="NCBIfam" id="TIGR00254">
    <property type="entry name" value="GGDEF"/>
    <property type="match status" value="1"/>
</dbReference>
<organism evidence="4 5">
    <name type="scientific">Phytoactinopolyspora halophila</name>
    <dbReference type="NCBI Taxonomy" id="1981511"/>
    <lineage>
        <taxon>Bacteria</taxon>
        <taxon>Bacillati</taxon>
        <taxon>Actinomycetota</taxon>
        <taxon>Actinomycetes</taxon>
        <taxon>Jiangellales</taxon>
        <taxon>Jiangellaceae</taxon>
        <taxon>Phytoactinopolyspora</taxon>
    </lineage>
</organism>
<dbReference type="PROSITE" id="PS50887">
    <property type="entry name" value="GGDEF"/>
    <property type="match status" value="1"/>
</dbReference>
<dbReference type="OrthoDB" id="23692at2"/>
<evidence type="ECO:0000313" key="4">
    <source>
        <dbReference type="EMBL" id="RAW18158.1"/>
    </source>
</evidence>
<proteinExistence type="predicted"/>
<feature type="transmembrane region" description="Helical" evidence="2">
    <location>
        <begin position="175"/>
        <end position="203"/>
    </location>
</feature>
<dbReference type="Pfam" id="PF00990">
    <property type="entry name" value="GGDEF"/>
    <property type="match status" value="1"/>
</dbReference>
<dbReference type="GO" id="GO:1902201">
    <property type="term" value="P:negative regulation of bacterial-type flagellum-dependent cell motility"/>
    <property type="evidence" value="ECO:0007669"/>
    <property type="project" value="TreeGrafter"/>
</dbReference>
<protein>
    <submittedName>
        <fullName evidence="4">GGDEF domain-containing protein</fullName>
    </submittedName>
</protein>
<comment type="caution">
    <text evidence="4">The sequence shown here is derived from an EMBL/GenBank/DDBJ whole genome shotgun (WGS) entry which is preliminary data.</text>
</comment>
<reference evidence="4 5" key="1">
    <citation type="submission" date="2018-06" db="EMBL/GenBank/DDBJ databases">
        <title>Phytoactinopolyspora halophila sp. nov., a novel halophilic actinomycete isolated from a saline soil in China.</title>
        <authorList>
            <person name="Tang S.-K."/>
        </authorList>
    </citation>
    <scope>NUCLEOTIDE SEQUENCE [LARGE SCALE GENOMIC DNA]</scope>
    <source>
        <strain evidence="4 5">YIM 96934</strain>
    </source>
</reference>
<evidence type="ECO:0000259" key="3">
    <source>
        <dbReference type="PROSITE" id="PS50887"/>
    </source>
</evidence>
<dbReference type="FunFam" id="3.30.70.270:FF:000001">
    <property type="entry name" value="Diguanylate cyclase domain protein"/>
    <property type="match status" value="1"/>
</dbReference>
<feature type="transmembrane region" description="Helical" evidence="2">
    <location>
        <begin position="12"/>
        <end position="29"/>
    </location>
</feature>
<dbReference type="PANTHER" id="PTHR45138:SF9">
    <property type="entry name" value="DIGUANYLATE CYCLASE DGCM-RELATED"/>
    <property type="match status" value="1"/>
</dbReference>
<feature type="transmembrane region" description="Helical" evidence="2">
    <location>
        <begin position="130"/>
        <end position="154"/>
    </location>
</feature>
<keyword evidence="2" id="KW-0812">Transmembrane</keyword>
<evidence type="ECO:0000256" key="1">
    <source>
        <dbReference type="SAM" id="MobiDB-lite"/>
    </source>
</evidence>
<feature type="transmembrane region" description="Helical" evidence="2">
    <location>
        <begin position="49"/>
        <end position="78"/>
    </location>
</feature>
<gene>
    <name evidence="4" type="ORF">DPM12_02985</name>
</gene>
<sequence length="410" mass="43956">MVPISKQDLVRFGVLALCAVLAVGMTRQIERKREYVRKPTRAYIDTKAVWSFAAVIALPPILASVMVVLTYLVAWFCIWPRTRPIQTYRWVFSCCTVLCGTQAAVAVLAAGSVDYPGIPDSLALDDLAHVGVIVLAATVRWVINVALVMAAIALSSPSASARDLFANFDEQFLEAGAMSLGLVTAAVVVEIPIVLPGIVFAMAAMHHGVLVNQYAQASRVDTKTGIATAGAWHEFAEQAMVRSRENGNTVGVLIVDLDHFKFINDTYGHPYGDDVLGEVGKELVAEVRDKDACGRWGGEEFAIALPEIDDAQALFHIGERIRRRIQTITLAAPADAAQTAPVSLTASVGGAVFPAEGITSLDELILAADTALYEAKNGGRNTVRLSGAAPLMPSDPFQPTKIADDLDDQR</sequence>
<dbReference type="InterPro" id="IPR029787">
    <property type="entry name" value="Nucleotide_cyclase"/>
</dbReference>
<dbReference type="SMART" id="SM00267">
    <property type="entry name" value="GGDEF"/>
    <property type="match status" value="1"/>
</dbReference>